<evidence type="ECO:0000313" key="4">
    <source>
        <dbReference type="EMBL" id="VFR39252.1"/>
    </source>
</evidence>
<evidence type="ECO:0000256" key="1">
    <source>
        <dbReference type="SAM" id="MobiDB-lite"/>
    </source>
</evidence>
<protein>
    <recommendedName>
        <fullName evidence="2">Dit-like phage tail protein N-terminal domain-containing protein</fullName>
    </recommendedName>
</protein>
<accession>A0A484Q2D0</accession>
<dbReference type="InterPro" id="IPR048494">
    <property type="entry name" value="Dit-like_N"/>
</dbReference>
<organism evidence="3">
    <name type="scientific">plant metagenome</name>
    <dbReference type="NCBI Taxonomy" id="1297885"/>
    <lineage>
        <taxon>unclassified sequences</taxon>
        <taxon>metagenomes</taxon>
        <taxon>organismal metagenomes</taxon>
    </lineage>
</organism>
<name>A0A484Q2D0_9ZZZZ</name>
<dbReference type="AlphaFoldDB" id="A0A484Q2D0"/>
<sequence length="181" mass="20046">MIALQDTLSTSTQQRVAILDAETLQPIFQSAEPMRLSVRESKRATKFAVEDGSERSDHVVKELTEIQIDLLLTDDTRNQFDGLRQAYLQNKLVTLQTKVASYENLLILDLPHDETADLGAAINVPVRLQEWLEVKPEYGPLPPAKVANKNQSSTVQRGQQTGKDADEGTERKGSVLSGVFG</sequence>
<feature type="domain" description="Dit-like phage tail protein N-terminal" evidence="2">
    <location>
        <begin position="37"/>
        <end position="140"/>
    </location>
</feature>
<dbReference type="EMBL" id="CAADIE010000001">
    <property type="protein sequence ID" value="VFR32584.1"/>
    <property type="molecule type" value="Genomic_DNA"/>
</dbReference>
<proteinExistence type="predicted"/>
<feature type="compositionally biased region" description="Basic and acidic residues" evidence="1">
    <location>
        <begin position="163"/>
        <end position="173"/>
    </location>
</feature>
<feature type="compositionally biased region" description="Polar residues" evidence="1">
    <location>
        <begin position="148"/>
        <end position="162"/>
    </location>
</feature>
<dbReference type="Pfam" id="PF21821">
    <property type="entry name" value="Dit_like"/>
    <property type="match status" value="1"/>
</dbReference>
<feature type="region of interest" description="Disordered" evidence="1">
    <location>
        <begin position="141"/>
        <end position="181"/>
    </location>
</feature>
<dbReference type="EMBL" id="CAADIH010000009">
    <property type="protein sequence ID" value="VFR39252.1"/>
    <property type="molecule type" value="Genomic_DNA"/>
</dbReference>
<evidence type="ECO:0000313" key="3">
    <source>
        <dbReference type="EMBL" id="VFR32584.1"/>
    </source>
</evidence>
<reference evidence="3" key="1">
    <citation type="submission" date="2019-03" db="EMBL/GenBank/DDBJ databases">
        <authorList>
            <person name="Danneels B."/>
        </authorList>
    </citation>
    <scope>NUCLEOTIDE SEQUENCE</scope>
</reference>
<gene>
    <name evidence="3" type="ORF">BER1_1132</name>
    <name evidence="4" type="ORF">BER2_4574</name>
</gene>
<evidence type="ECO:0000259" key="2">
    <source>
        <dbReference type="Pfam" id="PF21821"/>
    </source>
</evidence>